<feature type="transmembrane region" description="Helical" evidence="2">
    <location>
        <begin position="39"/>
        <end position="61"/>
    </location>
</feature>
<gene>
    <name evidence="3" type="ORF">E8E12_000994</name>
</gene>
<feature type="transmembrane region" description="Helical" evidence="2">
    <location>
        <begin position="130"/>
        <end position="151"/>
    </location>
</feature>
<dbReference type="Proteomes" id="UP000758155">
    <property type="component" value="Unassembled WGS sequence"/>
</dbReference>
<feature type="transmembrane region" description="Helical" evidence="2">
    <location>
        <begin position="188"/>
        <end position="209"/>
    </location>
</feature>
<reference evidence="3" key="1">
    <citation type="submission" date="2019-04" db="EMBL/GenBank/DDBJ databases">
        <title>Sequencing of skin fungus with MAO and IRED activity.</title>
        <authorList>
            <person name="Marsaioli A.J."/>
            <person name="Bonatto J.M.C."/>
            <person name="Reis Junior O."/>
        </authorList>
    </citation>
    <scope>NUCLEOTIDE SEQUENCE</scope>
    <source>
        <strain evidence="3">28M1</strain>
    </source>
</reference>
<protein>
    <submittedName>
        <fullName evidence="3">Uncharacterized protein</fullName>
    </submittedName>
</protein>
<feature type="region of interest" description="Disordered" evidence="1">
    <location>
        <begin position="230"/>
        <end position="291"/>
    </location>
</feature>
<accession>A0A9P5BUW4</accession>
<feature type="transmembrane region" description="Helical" evidence="2">
    <location>
        <begin position="163"/>
        <end position="182"/>
    </location>
</feature>
<sequence>MLDSGLEGAVFAVLTALLGLAQAFLFLHHRRRQARLFDLWTFYFSGHLVIAIILLCVWKIRSPLTHRHFAFQLLLEVAWMEGMANVMCLCLRIVFADRTVRAMFYCIAAVTGALHILGFVLLVLDQDSGKSILFGASLLIPTSLLVAFVQIRCSEFDKGRRPIVIGVYSFLNICGLVSLTAIQDADKFLQANVILIAVTNLIPLSLTLFKSPWVCGETWPRRLRSSRLTDGIRRGRSGPSQPPNDCFTSIPRPVSAGKKPSDEWTALSLGSEQDSRPRSLLLPPAPTFPTPSYQLNPTATAAFLAADATAIRITTDMETTVSDKQDGLPESETRVFGNVRKGNES</sequence>
<feature type="region of interest" description="Disordered" evidence="1">
    <location>
        <begin position="321"/>
        <end position="345"/>
    </location>
</feature>
<evidence type="ECO:0000313" key="3">
    <source>
        <dbReference type="EMBL" id="KAF3031811.1"/>
    </source>
</evidence>
<keyword evidence="2" id="KW-1133">Transmembrane helix</keyword>
<feature type="transmembrane region" description="Helical" evidence="2">
    <location>
        <begin position="6"/>
        <end position="27"/>
    </location>
</feature>
<proteinExistence type="predicted"/>
<organism evidence="3 4">
    <name type="scientific">Didymella heteroderae</name>
    <dbReference type="NCBI Taxonomy" id="1769908"/>
    <lineage>
        <taxon>Eukaryota</taxon>
        <taxon>Fungi</taxon>
        <taxon>Dikarya</taxon>
        <taxon>Ascomycota</taxon>
        <taxon>Pezizomycotina</taxon>
        <taxon>Dothideomycetes</taxon>
        <taxon>Pleosporomycetidae</taxon>
        <taxon>Pleosporales</taxon>
        <taxon>Pleosporineae</taxon>
        <taxon>Didymellaceae</taxon>
        <taxon>Didymella</taxon>
    </lineage>
</organism>
<feature type="compositionally biased region" description="Basic and acidic residues" evidence="1">
    <location>
        <begin position="321"/>
        <end position="333"/>
    </location>
</feature>
<keyword evidence="4" id="KW-1185">Reference proteome</keyword>
<evidence type="ECO:0000256" key="2">
    <source>
        <dbReference type="SAM" id="Phobius"/>
    </source>
</evidence>
<dbReference type="EMBL" id="SWKV01000122">
    <property type="protein sequence ID" value="KAF3031811.1"/>
    <property type="molecule type" value="Genomic_DNA"/>
</dbReference>
<evidence type="ECO:0000313" key="4">
    <source>
        <dbReference type="Proteomes" id="UP000758155"/>
    </source>
</evidence>
<name>A0A9P5BUW4_9PLEO</name>
<feature type="transmembrane region" description="Helical" evidence="2">
    <location>
        <begin position="102"/>
        <end position="124"/>
    </location>
</feature>
<comment type="caution">
    <text evidence="3">The sequence shown here is derived from an EMBL/GenBank/DDBJ whole genome shotgun (WGS) entry which is preliminary data.</text>
</comment>
<keyword evidence="2" id="KW-0472">Membrane</keyword>
<keyword evidence="2" id="KW-0812">Transmembrane</keyword>
<feature type="transmembrane region" description="Helical" evidence="2">
    <location>
        <begin position="73"/>
        <end position="95"/>
    </location>
</feature>
<evidence type="ECO:0000256" key="1">
    <source>
        <dbReference type="SAM" id="MobiDB-lite"/>
    </source>
</evidence>
<dbReference type="AlphaFoldDB" id="A0A9P5BUW4"/>